<gene>
    <name evidence="4" type="ORF">A3770_12p66510</name>
</gene>
<dbReference type="STRING" id="1764295.A0A5B8MUD4"/>
<dbReference type="GO" id="GO:0000398">
    <property type="term" value="P:mRNA splicing, via spliceosome"/>
    <property type="evidence" value="ECO:0007669"/>
    <property type="project" value="TreeGrafter"/>
</dbReference>
<name>A0A5B8MUD4_9CHLO</name>
<dbReference type="InterPro" id="IPR040194">
    <property type="entry name" value="Cwf19-like"/>
</dbReference>
<dbReference type="Pfam" id="PF04677">
    <property type="entry name" value="CwfJ_C_1"/>
    <property type="match status" value="1"/>
</dbReference>
<dbReference type="InterPro" id="IPR012677">
    <property type="entry name" value="Nucleotide-bd_a/b_plait_sf"/>
</dbReference>
<sequence>MVRVLLAGDVKGRYGELNGRVKKVVAKSGAFDLLLCVGDFFGGKVDKGTEENEALSSEAGTELEKWLKGGGKAAVPTYFVGCSSRSPDEALELLSQYPECGITCLGSHGVTKLKDLTVAYYDDLCRSADQKGLLDRSQSLEGEVDLLLTCKWPGGIVPHNDDPSLSRIRGSPVCRKLACTFRPRYHIAACEGKFFARLPYANPDLGAGSHVTRFISLGSVANPGGDKYLHALGLKPSSSMPREAFLANPANTTPFPYQNDQDRDSHPGMKRGRGSEEDGQAWRWGDQQNGKRGRGPQPSQFDKGSVVVNSNKTAFVRNLPYRATEEDIIKFFAPCGGTVVDIRRGKDARGNLKGYAQVQFDTVEQMQSSCSLNENQLMGRPIYISPAESRNEKAQKDSHPIADCWFCLSNQNADVHLVVSVGNDCYCALDKGPITPYHVLVVPIDHISCTIALQDSGLAEISKYIKALSSCFASQGLELVMFERFLKLKGREGGNHCHYNVVGVPKESTERLKAGVGGVLDKKVGVPFGESGFKAALQELVGDMEYMLLVLPDGTSLVHPIMRGERIPYNFLRDELAGAIGSPERGDWKACKVGSKEEEEENVAKFRALFSRYDVMSDS</sequence>
<accession>A0A5B8MUD4</accession>
<dbReference type="OrthoDB" id="444325at2759"/>
<dbReference type="InterPro" id="IPR035979">
    <property type="entry name" value="RBD_domain_sf"/>
</dbReference>
<evidence type="ECO:0000256" key="2">
    <source>
        <dbReference type="SAM" id="MobiDB-lite"/>
    </source>
</evidence>
<dbReference type="GO" id="GO:0061632">
    <property type="term" value="F:RNA lariat debranching enzyme activator activity"/>
    <property type="evidence" value="ECO:0007669"/>
    <property type="project" value="TreeGrafter"/>
</dbReference>
<dbReference type="GO" id="GO:0071014">
    <property type="term" value="C:post-mRNA release spliceosomal complex"/>
    <property type="evidence" value="ECO:0007669"/>
    <property type="project" value="TreeGrafter"/>
</dbReference>
<dbReference type="InterPro" id="IPR036265">
    <property type="entry name" value="HIT-like_sf"/>
</dbReference>
<dbReference type="AlphaFoldDB" id="A0A5B8MUD4"/>
<dbReference type="PROSITE" id="PS50102">
    <property type="entry name" value="RRM"/>
    <property type="match status" value="1"/>
</dbReference>
<proteinExistence type="predicted"/>
<dbReference type="SUPFAM" id="SSF54197">
    <property type="entry name" value="HIT-like"/>
    <property type="match status" value="1"/>
</dbReference>
<evidence type="ECO:0000313" key="4">
    <source>
        <dbReference type="EMBL" id="QDZ24133.1"/>
    </source>
</evidence>
<dbReference type="Gene3D" id="3.30.428.10">
    <property type="entry name" value="HIT-like"/>
    <property type="match status" value="1"/>
</dbReference>
<dbReference type="InterPro" id="IPR006768">
    <property type="entry name" value="Cwf19-like_C_dom-1"/>
</dbReference>
<evidence type="ECO:0000313" key="5">
    <source>
        <dbReference type="Proteomes" id="UP000316726"/>
    </source>
</evidence>
<evidence type="ECO:0000256" key="1">
    <source>
        <dbReference type="PROSITE-ProRule" id="PRU00176"/>
    </source>
</evidence>
<keyword evidence="5" id="KW-1185">Reference proteome</keyword>
<protein>
    <recommendedName>
        <fullName evidence="3">RRM domain-containing protein</fullName>
    </recommendedName>
</protein>
<dbReference type="PANTHER" id="PTHR12072">
    <property type="entry name" value="CWF19, CELL CYCLE CONTROL PROTEIN"/>
    <property type="match status" value="1"/>
</dbReference>
<reference evidence="4 5" key="1">
    <citation type="submission" date="2018-07" db="EMBL/GenBank/DDBJ databases">
        <title>The complete nuclear genome of the prasinophyte Chloropicon primus (CCMP1205).</title>
        <authorList>
            <person name="Pombert J.-F."/>
            <person name="Otis C."/>
            <person name="Turmel M."/>
            <person name="Lemieux C."/>
        </authorList>
    </citation>
    <scope>NUCLEOTIDE SEQUENCE [LARGE SCALE GENOMIC DNA]</scope>
    <source>
        <strain evidence="4 5">CCMP1205</strain>
    </source>
</reference>
<feature type="region of interest" description="Disordered" evidence="2">
    <location>
        <begin position="240"/>
        <end position="306"/>
    </location>
</feature>
<dbReference type="PANTHER" id="PTHR12072:SF4">
    <property type="entry name" value="CWF19-LIKE PROTEIN 1"/>
    <property type="match status" value="1"/>
</dbReference>
<organism evidence="4 5">
    <name type="scientific">Chloropicon primus</name>
    <dbReference type="NCBI Taxonomy" id="1764295"/>
    <lineage>
        <taxon>Eukaryota</taxon>
        <taxon>Viridiplantae</taxon>
        <taxon>Chlorophyta</taxon>
        <taxon>Chloropicophyceae</taxon>
        <taxon>Chloropicales</taxon>
        <taxon>Chloropicaceae</taxon>
        <taxon>Chloropicon</taxon>
    </lineage>
</organism>
<dbReference type="CDD" id="cd07380">
    <property type="entry name" value="MPP_CWF19_N"/>
    <property type="match status" value="1"/>
</dbReference>
<dbReference type="GO" id="GO:0003723">
    <property type="term" value="F:RNA binding"/>
    <property type="evidence" value="ECO:0007669"/>
    <property type="project" value="UniProtKB-UniRule"/>
</dbReference>
<dbReference type="Proteomes" id="UP000316726">
    <property type="component" value="Chromosome 12"/>
</dbReference>
<feature type="compositionally biased region" description="Polar residues" evidence="2">
    <location>
        <begin position="297"/>
        <end position="306"/>
    </location>
</feature>
<dbReference type="EMBL" id="CP031045">
    <property type="protein sequence ID" value="QDZ24133.1"/>
    <property type="molecule type" value="Genomic_DNA"/>
</dbReference>
<keyword evidence="1" id="KW-0694">RNA-binding</keyword>
<dbReference type="Pfam" id="PF00076">
    <property type="entry name" value="RRM_1"/>
    <property type="match status" value="1"/>
</dbReference>
<feature type="domain" description="RRM" evidence="3">
    <location>
        <begin position="312"/>
        <end position="389"/>
    </location>
</feature>
<dbReference type="Gene3D" id="3.30.70.330">
    <property type="match status" value="1"/>
</dbReference>
<feature type="compositionally biased region" description="Polar residues" evidence="2">
    <location>
        <begin position="249"/>
        <end position="259"/>
    </location>
</feature>
<evidence type="ECO:0000259" key="3">
    <source>
        <dbReference type="PROSITE" id="PS50102"/>
    </source>
</evidence>
<dbReference type="InterPro" id="IPR000504">
    <property type="entry name" value="RRM_dom"/>
</dbReference>
<dbReference type="SUPFAM" id="SSF54928">
    <property type="entry name" value="RNA-binding domain, RBD"/>
    <property type="match status" value="1"/>
</dbReference>
<dbReference type="SMART" id="SM00360">
    <property type="entry name" value="RRM"/>
    <property type="match status" value="1"/>
</dbReference>